<comment type="caution">
    <text evidence="1">The sequence shown here is derived from an EMBL/GenBank/DDBJ whole genome shotgun (WGS) entry which is preliminary data.</text>
</comment>
<accession>A0A8X6IJQ9</accession>
<proteinExistence type="predicted"/>
<organism evidence="1 2">
    <name type="scientific">Trichonephila clavata</name>
    <name type="common">Joro spider</name>
    <name type="synonym">Nephila clavata</name>
    <dbReference type="NCBI Taxonomy" id="2740835"/>
    <lineage>
        <taxon>Eukaryota</taxon>
        <taxon>Metazoa</taxon>
        <taxon>Ecdysozoa</taxon>
        <taxon>Arthropoda</taxon>
        <taxon>Chelicerata</taxon>
        <taxon>Arachnida</taxon>
        <taxon>Araneae</taxon>
        <taxon>Araneomorphae</taxon>
        <taxon>Entelegynae</taxon>
        <taxon>Araneoidea</taxon>
        <taxon>Nephilidae</taxon>
        <taxon>Trichonephila</taxon>
    </lineage>
</organism>
<evidence type="ECO:0000313" key="2">
    <source>
        <dbReference type="Proteomes" id="UP000887116"/>
    </source>
</evidence>
<protein>
    <submittedName>
        <fullName evidence="1">Uncharacterized protein</fullName>
    </submittedName>
</protein>
<name>A0A8X6IJQ9_TRICU</name>
<dbReference type="EMBL" id="BMAO01035802">
    <property type="protein sequence ID" value="GFR06060.1"/>
    <property type="molecule type" value="Genomic_DNA"/>
</dbReference>
<reference evidence="1" key="1">
    <citation type="submission" date="2020-07" db="EMBL/GenBank/DDBJ databases">
        <title>Multicomponent nature underlies the extraordinary mechanical properties of spider dragline silk.</title>
        <authorList>
            <person name="Kono N."/>
            <person name="Nakamura H."/>
            <person name="Mori M."/>
            <person name="Yoshida Y."/>
            <person name="Ohtoshi R."/>
            <person name="Malay A.D."/>
            <person name="Moran D.A.P."/>
            <person name="Tomita M."/>
            <person name="Numata K."/>
            <person name="Arakawa K."/>
        </authorList>
    </citation>
    <scope>NUCLEOTIDE SEQUENCE</scope>
</reference>
<dbReference type="OrthoDB" id="6433921at2759"/>
<dbReference type="Proteomes" id="UP000887116">
    <property type="component" value="Unassembled WGS sequence"/>
</dbReference>
<evidence type="ECO:0000313" key="1">
    <source>
        <dbReference type="EMBL" id="GFR06060.1"/>
    </source>
</evidence>
<keyword evidence="2" id="KW-1185">Reference proteome</keyword>
<gene>
    <name evidence="1" type="ORF">TNCT_734871</name>
</gene>
<sequence>MGAALEFLSLYTLDGEEYLNRIVIGYETWAAHVIAETKQQSMARGHTGSPT</sequence>
<feature type="non-terminal residue" evidence="1">
    <location>
        <position position="51"/>
    </location>
</feature>
<dbReference type="AlphaFoldDB" id="A0A8X6IJQ9"/>